<sequence>MLNKFYLWLREKIAGKELNELAELKQRLSEMKSYMGTEPKIVEAVDWIAGENKSNIQGFRDSFRFRYILRHRSPQHYREQVLKSTPKYYGSRDASELIPEPVNPNVDDEPSSSNVVKFPRGGS</sequence>
<evidence type="ECO:0000313" key="2">
    <source>
        <dbReference type="EMBL" id="BAW98235.1"/>
    </source>
</evidence>
<dbReference type="EMBL" id="AP017972">
    <property type="protein sequence ID" value="BAW98235.1"/>
    <property type="molecule type" value="Genomic_DNA"/>
</dbReference>
<dbReference type="RefSeq" id="YP_009599313.1">
    <property type="nucleotide sequence ID" value="NC_041916.1"/>
</dbReference>
<accession>A0A1Q2U2P6</accession>
<protein>
    <submittedName>
        <fullName evidence="2">Uncharacterized protein</fullName>
    </submittedName>
</protein>
<proteinExistence type="predicted"/>
<evidence type="ECO:0000256" key="1">
    <source>
        <dbReference type="SAM" id="MobiDB-lite"/>
    </source>
</evidence>
<organism evidence="2 3">
    <name type="scientific">Vibrio phage pTD1</name>
    <dbReference type="NCBI Taxonomy" id="1938577"/>
    <lineage>
        <taxon>Viruses</taxon>
        <taxon>Duplodnaviria</taxon>
        <taxon>Heunggongvirae</taxon>
        <taxon>Uroviricota</taxon>
        <taxon>Caudoviricetes</taxon>
        <taxon>Chimalliviridae</taxon>
        <taxon>Gorgonvirinae</taxon>
        <taxon>Tidunavirus</taxon>
        <taxon>Tidunavirus pTD1</taxon>
    </lineage>
</organism>
<keyword evidence="3" id="KW-1185">Reference proteome</keyword>
<evidence type="ECO:0000313" key="3">
    <source>
        <dbReference type="Proteomes" id="UP000221243"/>
    </source>
</evidence>
<feature type="region of interest" description="Disordered" evidence="1">
    <location>
        <begin position="92"/>
        <end position="123"/>
    </location>
</feature>
<dbReference type="KEGG" id="vg:40075042"/>
<name>A0A1Q2U2P6_9CAUD</name>
<dbReference type="GeneID" id="40075042"/>
<dbReference type="Proteomes" id="UP000221243">
    <property type="component" value="Segment"/>
</dbReference>
<reference evidence="2 3" key="1">
    <citation type="submission" date="2017-01" db="EMBL/GenBank/DDBJ databases">
        <title>Complete Genome Sequence of Vibrio Parahaemolyticus Bacteriophage pTD1.</title>
        <authorList>
            <person name="Midorikawa Y."/>
            <person name="Sano M."/>
        </authorList>
    </citation>
    <scope>NUCLEOTIDE SEQUENCE [LARGE SCALE GENOMIC DNA]</scope>
    <source>
        <strain evidence="2">PTD1</strain>
    </source>
</reference>